<name>A0A1R3KG21_COCAP</name>
<dbReference type="AlphaFoldDB" id="A0A1R3KG21"/>
<proteinExistence type="predicted"/>
<dbReference type="Proteomes" id="UP000188268">
    <property type="component" value="Unassembled WGS sequence"/>
</dbReference>
<evidence type="ECO:0000313" key="1">
    <source>
        <dbReference type="EMBL" id="OMP06047.1"/>
    </source>
</evidence>
<evidence type="ECO:0000313" key="2">
    <source>
        <dbReference type="Proteomes" id="UP000188268"/>
    </source>
</evidence>
<dbReference type="Gramene" id="OMP06047">
    <property type="protein sequence ID" value="OMP06047"/>
    <property type="gene ID" value="CCACVL1_01732"/>
</dbReference>
<organism evidence="1 2">
    <name type="scientific">Corchorus capsularis</name>
    <name type="common">Jute</name>
    <dbReference type="NCBI Taxonomy" id="210143"/>
    <lineage>
        <taxon>Eukaryota</taxon>
        <taxon>Viridiplantae</taxon>
        <taxon>Streptophyta</taxon>
        <taxon>Embryophyta</taxon>
        <taxon>Tracheophyta</taxon>
        <taxon>Spermatophyta</taxon>
        <taxon>Magnoliopsida</taxon>
        <taxon>eudicotyledons</taxon>
        <taxon>Gunneridae</taxon>
        <taxon>Pentapetalae</taxon>
        <taxon>rosids</taxon>
        <taxon>malvids</taxon>
        <taxon>Malvales</taxon>
        <taxon>Malvaceae</taxon>
        <taxon>Grewioideae</taxon>
        <taxon>Apeibeae</taxon>
        <taxon>Corchorus</taxon>
    </lineage>
</organism>
<accession>A0A1R3KG21</accession>
<protein>
    <submittedName>
        <fullName evidence="1">Uncharacterized protein</fullName>
    </submittedName>
</protein>
<gene>
    <name evidence="1" type="ORF">CCACVL1_01732</name>
</gene>
<dbReference type="EMBL" id="AWWV01005057">
    <property type="protein sequence ID" value="OMP06047.1"/>
    <property type="molecule type" value="Genomic_DNA"/>
</dbReference>
<keyword evidence="2" id="KW-1185">Reference proteome</keyword>
<comment type="caution">
    <text evidence="1">The sequence shown here is derived from an EMBL/GenBank/DDBJ whole genome shotgun (WGS) entry which is preliminary data.</text>
</comment>
<reference evidence="1 2" key="1">
    <citation type="submission" date="2013-09" db="EMBL/GenBank/DDBJ databases">
        <title>Corchorus capsularis genome sequencing.</title>
        <authorList>
            <person name="Alam M."/>
            <person name="Haque M.S."/>
            <person name="Islam M.S."/>
            <person name="Emdad E.M."/>
            <person name="Islam M.M."/>
            <person name="Ahmed B."/>
            <person name="Halim A."/>
            <person name="Hossen Q.M.M."/>
            <person name="Hossain M.Z."/>
            <person name="Ahmed R."/>
            <person name="Khan M.M."/>
            <person name="Islam R."/>
            <person name="Rashid M.M."/>
            <person name="Khan S.A."/>
            <person name="Rahman M.S."/>
            <person name="Alam M."/>
        </authorList>
    </citation>
    <scope>NUCLEOTIDE SEQUENCE [LARGE SCALE GENOMIC DNA]</scope>
    <source>
        <strain evidence="2">cv. CVL-1</strain>
        <tissue evidence="1">Whole seedling</tissue>
    </source>
</reference>
<sequence length="23" mass="2742">MTKSKSLAARQFRIMRRQFDSLA</sequence>